<dbReference type="PANTHER" id="PTHR47163">
    <property type="entry name" value="DDE_TNP_IS1595 DOMAIN-CONTAINING PROTEIN"/>
    <property type="match status" value="1"/>
</dbReference>
<dbReference type="InterPro" id="IPR053164">
    <property type="entry name" value="IS1016-like_transposase"/>
</dbReference>
<dbReference type="Pfam" id="PF12760">
    <property type="entry name" value="Zn_ribbon_IS1595"/>
    <property type="match status" value="1"/>
</dbReference>
<organism evidence="2">
    <name type="scientific">marine sediment metagenome</name>
    <dbReference type="NCBI Taxonomy" id="412755"/>
    <lineage>
        <taxon>unclassified sequences</taxon>
        <taxon>metagenomes</taxon>
        <taxon>ecological metagenomes</taxon>
    </lineage>
</organism>
<comment type="caution">
    <text evidence="2">The sequence shown here is derived from an EMBL/GenBank/DDBJ whole genome shotgun (WGS) entry which is preliminary data.</text>
</comment>
<dbReference type="InterPro" id="IPR024442">
    <property type="entry name" value="Transposase_Zn_ribbon"/>
</dbReference>
<evidence type="ECO:0000313" key="2">
    <source>
        <dbReference type="EMBL" id="GAI87984.1"/>
    </source>
</evidence>
<sequence>MEKYTIKDFQKDFPTDEACLDWLRHRRYPEVIECKGCGREAKYYRIKARKVYGCEHCGYQISPTAGTIFHKSRTCLTTWFYTIYLMAQTRGGISAKQIERETGVTYKTAWRMCKQIRSMLDENLDPMDGEVEIDESYFGGRRKGKRGRGAEGKTAVLGIADRQNGRIEAHAVPNTKSKTVLAIIGKEVQKGAQIYTDEYAVYNPLRYWDTAMKESFTPITST</sequence>
<dbReference type="PANTHER" id="PTHR47163:SF2">
    <property type="entry name" value="SI:DKEY-17M8.2"/>
    <property type="match status" value="1"/>
</dbReference>
<protein>
    <recommendedName>
        <fullName evidence="1">ISXO2-like transposase domain-containing protein</fullName>
    </recommendedName>
</protein>
<dbReference type="Pfam" id="PF12762">
    <property type="entry name" value="DDE_Tnp_IS1595"/>
    <property type="match status" value="1"/>
</dbReference>
<gene>
    <name evidence="2" type="ORF">S12H4_15748</name>
</gene>
<dbReference type="SMART" id="SM01126">
    <property type="entry name" value="DDE_Tnp_IS1595"/>
    <property type="match status" value="1"/>
</dbReference>
<dbReference type="EMBL" id="BARW01007584">
    <property type="protein sequence ID" value="GAI87984.1"/>
    <property type="molecule type" value="Genomic_DNA"/>
</dbReference>
<evidence type="ECO:0000259" key="1">
    <source>
        <dbReference type="SMART" id="SM01126"/>
    </source>
</evidence>
<dbReference type="AlphaFoldDB" id="X1U6S0"/>
<reference evidence="2" key="1">
    <citation type="journal article" date="2014" name="Front. Microbiol.">
        <title>High frequency of phylogenetically diverse reductive dehalogenase-homologous genes in deep subseafloor sedimentary metagenomes.</title>
        <authorList>
            <person name="Kawai M."/>
            <person name="Futagami T."/>
            <person name="Toyoda A."/>
            <person name="Takaki Y."/>
            <person name="Nishi S."/>
            <person name="Hori S."/>
            <person name="Arai W."/>
            <person name="Tsubouchi T."/>
            <person name="Morono Y."/>
            <person name="Uchiyama I."/>
            <person name="Ito T."/>
            <person name="Fujiyama A."/>
            <person name="Inagaki F."/>
            <person name="Takami H."/>
        </authorList>
    </citation>
    <scope>NUCLEOTIDE SEQUENCE</scope>
    <source>
        <strain evidence="2">Expedition CK06-06</strain>
    </source>
</reference>
<accession>X1U6S0</accession>
<proteinExistence type="predicted"/>
<dbReference type="NCBIfam" id="NF033547">
    <property type="entry name" value="transpos_IS1595"/>
    <property type="match status" value="1"/>
</dbReference>
<name>X1U6S0_9ZZZZ</name>
<dbReference type="InterPro" id="IPR024445">
    <property type="entry name" value="Tnp_ISXO2-like"/>
</dbReference>
<feature type="domain" description="ISXO2-like transposase" evidence="1">
    <location>
        <begin position="126"/>
        <end position="217"/>
    </location>
</feature>